<dbReference type="InterPro" id="IPR050680">
    <property type="entry name" value="YpeA/RimI_acetyltransf"/>
</dbReference>
<dbReference type="PANTHER" id="PTHR43420">
    <property type="entry name" value="ACETYLTRANSFERASE"/>
    <property type="match status" value="1"/>
</dbReference>
<dbReference type="Pfam" id="PF00583">
    <property type="entry name" value="Acetyltransf_1"/>
    <property type="match status" value="1"/>
</dbReference>
<dbReference type="AlphaFoldDB" id="A0A844GKR1"/>
<name>A0A844GKR1_9FIRM</name>
<organism evidence="4 5">
    <name type="scientific">Blautia luti DSM 14534 = JCM 17040</name>
    <dbReference type="NCBI Taxonomy" id="649762"/>
    <lineage>
        <taxon>Bacteria</taxon>
        <taxon>Bacillati</taxon>
        <taxon>Bacillota</taxon>
        <taxon>Clostridia</taxon>
        <taxon>Lachnospirales</taxon>
        <taxon>Lachnospiraceae</taxon>
        <taxon>Blautia</taxon>
    </lineage>
</organism>
<feature type="domain" description="N-acetyltransferase" evidence="3">
    <location>
        <begin position="4"/>
        <end position="170"/>
    </location>
</feature>
<reference evidence="4 5" key="1">
    <citation type="submission" date="2019-11" db="EMBL/GenBank/DDBJ databases">
        <title>Draft genome sequence of Blautia luti DSM 14534T, isolated from human stool.</title>
        <authorList>
            <person name="Ortiz R."/>
            <person name="Melis-Arcos F."/>
            <person name="Covarrubias P."/>
            <person name="Cardenas J.P."/>
            <person name="Perez-Donoso J."/>
            <person name="Almonacid D."/>
        </authorList>
    </citation>
    <scope>NUCLEOTIDE SEQUENCE [LARGE SCALE GENOMIC DNA]</scope>
    <source>
        <strain evidence="4 5">DSM 14534</strain>
    </source>
</reference>
<dbReference type="EMBL" id="WMBC01000003">
    <property type="protein sequence ID" value="MTD60837.1"/>
    <property type="molecule type" value="Genomic_DNA"/>
</dbReference>
<proteinExistence type="predicted"/>
<dbReference type="InterPro" id="IPR000182">
    <property type="entry name" value="GNAT_dom"/>
</dbReference>
<dbReference type="SUPFAM" id="SSF55729">
    <property type="entry name" value="Acyl-CoA N-acyltransferases (Nat)"/>
    <property type="match status" value="1"/>
</dbReference>
<comment type="caution">
    <text evidence="4">The sequence shown here is derived from an EMBL/GenBank/DDBJ whole genome shotgun (WGS) entry which is preliminary data.</text>
</comment>
<evidence type="ECO:0000256" key="2">
    <source>
        <dbReference type="ARBA" id="ARBA00023315"/>
    </source>
</evidence>
<evidence type="ECO:0000259" key="3">
    <source>
        <dbReference type="PROSITE" id="PS51186"/>
    </source>
</evidence>
<dbReference type="InterPro" id="IPR016181">
    <property type="entry name" value="Acyl_CoA_acyltransferase"/>
</dbReference>
<keyword evidence="1 4" id="KW-0808">Transferase</keyword>
<dbReference type="CDD" id="cd04301">
    <property type="entry name" value="NAT_SF"/>
    <property type="match status" value="1"/>
</dbReference>
<keyword evidence="2" id="KW-0012">Acyltransferase</keyword>
<sequence length="174" mass="20333">MDKMIFRKAEKEDFYKIRSLYWTLIDQEQDDPSFPHWKKGIHPSDEMIRNSIERKELYVLVDGGEIAACVIADNEKVDGYSDAPWQVDSEEVIVLHVLAVHPDHRGKGLARKLIENVIEQERKAGKKALRLDVIENNTTAEKLYQKLGFRYIQTKTLYYDVVGEMTFKLYELVL</sequence>
<dbReference type="PROSITE" id="PS51186">
    <property type="entry name" value="GNAT"/>
    <property type="match status" value="1"/>
</dbReference>
<dbReference type="GO" id="GO:0016747">
    <property type="term" value="F:acyltransferase activity, transferring groups other than amino-acyl groups"/>
    <property type="evidence" value="ECO:0007669"/>
    <property type="project" value="InterPro"/>
</dbReference>
<evidence type="ECO:0000256" key="1">
    <source>
        <dbReference type="ARBA" id="ARBA00022679"/>
    </source>
</evidence>
<dbReference type="Gene3D" id="3.40.630.30">
    <property type="match status" value="1"/>
</dbReference>
<dbReference type="Proteomes" id="UP000437824">
    <property type="component" value="Unassembled WGS sequence"/>
</dbReference>
<protein>
    <submittedName>
        <fullName evidence="4">GNAT family N-acetyltransferase</fullName>
    </submittedName>
</protein>
<evidence type="ECO:0000313" key="5">
    <source>
        <dbReference type="Proteomes" id="UP000437824"/>
    </source>
</evidence>
<accession>A0A844GKR1</accession>
<gene>
    <name evidence="4" type="ORF">GKZ57_06035</name>
</gene>
<evidence type="ECO:0000313" key="4">
    <source>
        <dbReference type="EMBL" id="MTD60837.1"/>
    </source>
</evidence>